<feature type="compositionally biased region" description="Basic and acidic residues" evidence="1">
    <location>
        <begin position="120"/>
        <end position="129"/>
    </location>
</feature>
<evidence type="ECO:0000313" key="2">
    <source>
        <dbReference type="EMBL" id="NGM15429.1"/>
    </source>
</evidence>
<dbReference type="AlphaFoldDB" id="A0A6M1LB35"/>
<feature type="compositionally biased region" description="Low complexity" evidence="1">
    <location>
        <begin position="83"/>
        <end position="99"/>
    </location>
</feature>
<proteinExistence type="predicted"/>
<gene>
    <name evidence="2" type="ORF">ENC19_23735</name>
</gene>
<protein>
    <submittedName>
        <fullName evidence="2">Uncharacterized protein</fullName>
    </submittedName>
</protein>
<sequence>MGRPTSATGRLARYGFGVTDDEAGARAADLLGPDGLDLWRPQTQEPTGEQAQELLTALSRAADPDLALRQLHRLVEAERRTIAGPNGSAGPGAALRQRGAGPGRSRRPPPARAAPGAGCRCRERGCDRQRRQRRA</sequence>
<evidence type="ECO:0000313" key="3">
    <source>
        <dbReference type="Proteomes" id="UP000478148"/>
    </source>
</evidence>
<organism evidence="2 3">
    <name type="scientific">Verrucosispora sioxanthis</name>
    <dbReference type="NCBI Taxonomy" id="2499994"/>
    <lineage>
        <taxon>Bacteria</taxon>
        <taxon>Bacillati</taxon>
        <taxon>Actinomycetota</taxon>
        <taxon>Actinomycetes</taxon>
        <taxon>Micromonosporales</taxon>
        <taxon>Micromonosporaceae</taxon>
        <taxon>Micromonospora</taxon>
    </lineage>
</organism>
<comment type="caution">
    <text evidence="2">The sequence shown here is derived from an EMBL/GenBank/DDBJ whole genome shotgun (WGS) entry which is preliminary data.</text>
</comment>
<dbReference type="EMBL" id="SAIY01000009">
    <property type="protein sequence ID" value="NGM15429.1"/>
    <property type="molecule type" value="Genomic_DNA"/>
</dbReference>
<feature type="region of interest" description="Disordered" evidence="1">
    <location>
        <begin position="79"/>
        <end position="135"/>
    </location>
</feature>
<name>A0A6M1LB35_9ACTN</name>
<dbReference type="Proteomes" id="UP000478148">
    <property type="component" value="Unassembled WGS sequence"/>
</dbReference>
<accession>A0A6M1LB35</accession>
<evidence type="ECO:0000256" key="1">
    <source>
        <dbReference type="SAM" id="MobiDB-lite"/>
    </source>
</evidence>
<keyword evidence="3" id="KW-1185">Reference proteome</keyword>
<reference evidence="2 3" key="1">
    <citation type="submission" date="2020-02" db="EMBL/GenBank/DDBJ databases">
        <title>Draft Genome Sequence of Verrucosispora sp. Strain CWR15, Isolated from Gulf of Mexico Sponge.</title>
        <authorList>
            <person name="Kennedy S.J."/>
            <person name="Cella E."/>
            <person name="Azarian T."/>
            <person name="Baker B.J."/>
            <person name="Shaw L.N."/>
        </authorList>
    </citation>
    <scope>NUCLEOTIDE SEQUENCE [LARGE SCALE GENOMIC DNA]</scope>
    <source>
        <strain evidence="2 3">CWR15</strain>
    </source>
</reference>